<keyword evidence="1" id="KW-0472">Membrane</keyword>
<gene>
    <name evidence="2" type="ORF">F0562_002379</name>
</gene>
<evidence type="ECO:0000256" key="1">
    <source>
        <dbReference type="SAM" id="Phobius"/>
    </source>
</evidence>
<evidence type="ECO:0000313" key="2">
    <source>
        <dbReference type="EMBL" id="KAA8550695.1"/>
    </source>
</evidence>
<dbReference type="EMBL" id="CM018031">
    <property type="protein sequence ID" value="KAA8550695.1"/>
    <property type="molecule type" value="Genomic_DNA"/>
</dbReference>
<reference evidence="2 3" key="1">
    <citation type="submission" date="2019-09" db="EMBL/GenBank/DDBJ databases">
        <title>A chromosome-level genome assembly of the Chinese tupelo Nyssa sinensis.</title>
        <authorList>
            <person name="Yang X."/>
            <person name="Kang M."/>
            <person name="Yang Y."/>
            <person name="Xiong H."/>
            <person name="Wang M."/>
            <person name="Zhang Z."/>
            <person name="Wang Z."/>
            <person name="Wu H."/>
            <person name="Ma T."/>
            <person name="Liu J."/>
            <person name="Xi Z."/>
        </authorList>
    </citation>
    <scope>NUCLEOTIDE SEQUENCE [LARGE SCALE GENOMIC DNA]</scope>
    <source>
        <strain evidence="2">J267</strain>
        <tissue evidence="2">Leaf</tissue>
    </source>
</reference>
<keyword evidence="1" id="KW-0812">Transmembrane</keyword>
<accession>A0A5J5C5L4</accession>
<keyword evidence="1" id="KW-1133">Transmembrane helix</keyword>
<feature type="transmembrane region" description="Helical" evidence="1">
    <location>
        <begin position="57"/>
        <end position="82"/>
    </location>
</feature>
<dbReference type="AlphaFoldDB" id="A0A5J5C5L4"/>
<sequence length="84" mass="9179">MKNFWHCKQEEGTATIDLSTLIDHLMPPQRSDGSFQSVNLGGRNVGAAMIGHRGASVLWISLSLSLQLYVFLVVVKCVFGVMNG</sequence>
<protein>
    <submittedName>
        <fullName evidence="2">Uncharacterized protein</fullName>
    </submittedName>
</protein>
<dbReference type="Proteomes" id="UP000325577">
    <property type="component" value="Linkage Group LG0"/>
</dbReference>
<evidence type="ECO:0000313" key="3">
    <source>
        <dbReference type="Proteomes" id="UP000325577"/>
    </source>
</evidence>
<keyword evidence="3" id="KW-1185">Reference proteome</keyword>
<proteinExistence type="predicted"/>
<dbReference type="OrthoDB" id="1627728at2759"/>
<name>A0A5J5C5L4_9ASTE</name>
<organism evidence="2 3">
    <name type="scientific">Nyssa sinensis</name>
    <dbReference type="NCBI Taxonomy" id="561372"/>
    <lineage>
        <taxon>Eukaryota</taxon>
        <taxon>Viridiplantae</taxon>
        <taxon>Streptophyta</taxon>
        <taxon>Embryophyta</taxon>
        <taxon>Tracheophyta</taxon>
        <taxon>Spermatophyta</taxon>
        <taxon>Magnoliopsida</taxon>
        <taxon>eudicotyledons</taxon>
        <taxon>Gunneridae</taxon>
        <taxon>Pentapetalae</taxon>
        <taxon>asterids</taxon>
        <taxon>Cornales</taxon>
        <taxon>Nyssaceae</taxon>
        <taxon>Nyssa</taxon>
    </lineage>
</organism>